<accession>A0A645C4S8</accession>
<dbReference type="PANTHER" id="PTHR11374:SF3">
    <property type="entry name" value="UDP-GLUCOSE 6-DEHYDROGENASE"/>
    <property type="match status" value="1"/>
</dbReference>
<name>A0A645C4S8_9ZZZZ</name>
<comment type="catalytic activity">
    <reaction evidence="1">
        <text>UDP-alpha-D-glucose + 2 NAD(+) + H2O = UDP-alpha-D-glucuronate + 2 NADH + 3 H(+)</text>
        <dbReference type="Rhea" id="RHEA:23596"/>
        <dbReference type="ChEBI" id="CHEBI:15377"/>
        <dbReference type="ChEBI" id="CHEBI:15378"/>
        <dbReference type="ChEBI" id="CHEBI:57540"/>
        <dbReference type="ChEBI" id="CHEBI:57945"/>
        <dbReference type="ChEBI" id="CHEBI:58052"/>
        <dbReference type="ChEBI" id="CHEBI:58885"/>
        <dbReference type="EC" id="1.1.1.22"/>
    </reaction>
</comment>
<organism evidence="3">
    <name type="scientific">bioreactor metagenome</name>
    <dbReference type="NCBI Taxonomy" id="1076179"/>
    <lineage>
        <taxon>unclassified sequences</taxon>
        <taxon>metagenomes</taxon>
        <taxon>ecological metagenomes</taxon>
    </lineage>
</organism>
<dbReference type="GO" id="GO:0005634">
    <property type="term" value="C:nucleus"/>
    <property type="evidence" value="ECO:0007669"/>
    <property type="project" value="TreeGrafter"/>
</dbReference>
<dbReference type="EMBL" id="VSSQ01024943">
    <property type="protein sequence ID" value="MPM72770.1"/>
    <property type="molecule type" value="Genomic_DNA"/>
</dbReference>
<comment type="caution">
    <text evidence="3">The sequence shown here is derived from an EMBL/GenBank/DDBJ whole genome shotgun (WGS) entry which is preliminary data.</text>
</comment>
<dbReference type="InterPro" id="IPR036220">
    <property type="entry name" value="UDP-Glc/GDP-Man_DH_C_sf"/>
</dbReference>
<keyword evidence="3" id="KW-0560">Oxidoreductase</keyword>
<gene>
    <name evidence="3" type="primary">rkpK_7</name>
    <name evidence="3" type="ORF">SDC9_119746</name>
</gene>
<dbReference type="SMART" id="SM00984">
    <property type="entry name" value="UDPG_MGDP_dh_C"/>
    <property type="match status" value="1"/>
</dbReference>
<dbReference type="GO" id="GO:0051287">
    <property type="term" value="F:NAD binding"/>
    <property type="evidence" value="ECO:0007669"/>
    <property type="project" value="InterPro"/>
</dbReference>
<dbReference type="InterPro" id="IPR014027">
    <property type="entry name" value="UDP-Glc/GDP-Man_DH_C"/>
</dbReference>
<feature type="domain" description="UDP-glucose/GDP-mannose dehydrogenase C-terminal" evidence="2">
    <location>
        <begin position="27"/>
        <end position="134"/>
    </location>
</feature>
<protein>
    <submittedName>
        <fullName evidence="3">UDP-glucose 6-dehydrogenase</fullName>
        <ecNumber evidence="3">1.1.1.22</ecNumber>
    </submittedName>
</protein>
<dbReference type="GO" id="GO:0003979">
    <property type="term" value="F:UDP-glucose 6-dehydrogenase activity"/>
    <property type="evidence" value="ECO:0007669"/>
    <property type="project" value="UniProtKB-EC"/>
</dbReference>
<dbReference type="Pfam" id="PF03720">
    <property type="entry name" value="UDPG_MGDP_dh_C"/>
    <property type="match status" value="1"/>
</dbReference>
<evidence type="ECO:0000256" key="1">
    <source>
        <dbReference type="ARBA" id="ARBA00047473"/>
    </source>
</evidence>
<dbReference type="AlphaFoldDB" id="A0A645C4S8"/>
<reference evidence="3" key="1">
    <citation type="submission" date="2019-08" db="EMBL/GenBank/DDBJ databases">
        <authorList>
            <person name="Kucharzyk K."/>
            <person name="Murdoch R.W."/>
            <person name="Higgins S."/>
            <person name="Loffler F."/>
        </authorList>
    </citation>
    <scope>NUCLEOTIDE SEQUENCE</scope>
</reference>
<dbReference type="PANTHER" id="PTHR11374">
    <property type="entry name" value="UDP-GLUCOSE DEHYDROGENASE/UDP-MANNAC DEHYDROGENASE"/>
    <property type="match status" value="1"/>
</dbReference>
<evidence type="ECO:0000313" key="3">
    <source>
        <dbReference type="EMBL" id="MPM72770.1"/>
    </source>
</evidence>
<dbReference type="Gene3D" id="3.40.50.720">
    <property type="entry name" value="NAD(P)-binding Rossmann-like Domain"/>
    <property type="match status" value="1"/>
</dbReference>
<dbReference type="GO" id="GO:0006024">
    <property type="term" value="P:glycosaminoglycan biosynthetic process"/>
    <property type="evidence" value="ECO:0007669"/>
    <property type="project" value="TreeGrafter"/>
</dbReference>
<dbReference type="SUPFAM" id="SSF52413">
    <property type="entry name" value="UDP-glucose/GDP-mannose dehydrogenase C-terminal domain"/>
    <property type="match status" value="1"/>
</dbReference>
<dbReference type="InterPro" id="IPR028356">
    <property type="entry name" value="UDPglc_DH_euk"/>
</dbReference>
<evidence type="ECO:0000259" key="2">
    <source>
        <dbReference type="SMART" id="SM00984"/>
    </source>
</evidence>
<sequence>MNDFQAARFVRNMVSAMFNTVAGKKIAVFGFAFKADTGDTRESPAIAVCNRLLEERAKLAIHDPQALRNAELELAAAPAGAVEFCDCPYEAAAGAHAIALMTDWQSFQGLDFERIFASMEKPAFLFDGRNIFDHEKLFEIGFNVYPIGKSARTHFQH</sequence>
<dbReference type="EC" id="1.1.1.22" evidence="3"/>
<proteinExistence type="predicted"/>